<dbReference type="Proteomes" id="UP000002710">
    <property type="component" value="Chromosome"/>
</dbReference>
<proteinExistence type="inferred from homology"/>
<protein>
    <submittedName>
        <fullName evidence="7">DNA-directed DNA polymerase</fullName>
        <ecNumber evidence="7">2.7.7.7</ecNumber>
    </submittedName>
</protein>
<reference evidence="7 8" key="1">
    <citation type="journal article" date="2011" name="J. Bacteriol.">
        <title>Complete genome sequence and updated annotation of Desulfovibrio alaskensis G20.</title>
        <authorList>
            <person name="Hauser L.J."/>
            <person name="Land M.L."/>
            <person name="Brown S.D."/>
            <person name="Larimer F."/>
            <person name="Keller K.L."/>
            <person name="Rapp-Giles B.J."/>
            <person name="Price M.N."/>
            <person name="Lin M."/>
            <person name="Bruce D.C."/>
            <person name="Detter J.C."/>
            <person name="Tapia R."/>
            <person name="Han C.S."/>
            <person name="Goodwin L.A."/>
            <person name="Cheng J.F."/>
            <person name="Pitluck S."/>
            <person name="Copeland A."/>
            <person name="Lucas S."/>
            <person name="Nolan M."/>
            <person name="Lapidus A.L."/>
            <person name="Palumbo A.V."/>
            <person name="Wall J.D."/>
        </authorList>
    </citation>
    <scope>NUCLEOTIDE SEQUENCE [LARGE SCALE GENOMIC DNA]</scope>
    <source>
        <strain evidence="8">ATCC BAA 1058 / DSM 17464 / G20</strain>
    </source>
</reference>
<evidence type="ECO:0000259" key="6">
    <source>
        <dbReference type="PROSITE" id="PS50173"/>
    </source>
</evidence>
<dbReference type="GO" id="GO:0003684">
    <property type="term" value="F:damaged DNA binding"/>
    <property type="evidence" value="ECO:0007669"/>
    <property type="project" value="InterPro"/>
</dbReference>
<dbReference type="Gene3D" id="3.30.1490.100">
    <property type="entry name" value="DNA polymerase, Y-family, little finger domain"/>
    <property type="match status" value="1"/>
</dbReference>
<keyword evidence="2" id="KW-0227">DNA damage</keyword>
<evidence type="ECO:0000256" key="3">
    <source>
        <dbReference type="ARBA" id="ARBA00023199"/>
    </source>
</evidence>
<dbReference type="GO" id="GO:0006281">
    <property type="term" value="P:DNA repair"/>
    <property type="evidence" value="ECO:0007669"/>
    <property type="project" value="UniProtKB-KW"/>
</dbReference>
<keyword evidence="3" id="KW-0741">SOS mutagenesis</keyword>
<dbReference type="GO" id="GO:0009432">
    <property type="term" value="P:SOS response"/>
    <property type="evidence" value="ECO:0007669"/>
    <property type="project" value="UniProtKB-KW"/>
</dbReference>
<dbReference type="InterPro" id="IPR017961">
    <property type="entry name" value="DNA_pol_Y-fam_little_finger"/>
</dbReference>
<dbReference type="InterPro" id="IPR025188">
    <property type="entry name" value="DUF4113"/>
</dbReference>
<dbReference type="SUPFAM" id="SSF56672">
    <property type="entry name" value="DNA/RNA polymerases"/>
    <property type="match status" value="1"/>
</dbReference>
<dbReference type="Gene3D" id="1.10.150.20">
    <property type="entry name" value="5' to 3' exonuclease, C-terminal subdomain"/>
    <property type="match status" value="1"/>
</dbReference>
<keyword evidence="4" id="KW-0234">DNA repair</keyword>
<dbReference type="EC" id="2.7.7.7" evidence="7"/>
<dbReference type="InterPro" id="IPR001126">
    <property type="entry name" value="UmuC"/>
</dbReference>
<dbReference type="InterPro" id="IPR043502">
    <property type="entry name" value="DNA/RNA_pol_sf"/>
</dbReference>
<dbReference type="InterPro" id="IPR036775">
    <property type="entry name" value="DNA_pol_Y-fam_lit_finger_sf"/>
</dbReference>
<dbReference type="eggNOG" id="COG0389">
    <property type="taxonomic scope" value="Bacteria"/>
</dbReference>
<dbReference type="STRING" id="207559.Dde_2973"/>
<keyword evidence="7" id="KW-0548">Nucleotidyltransferase</keyword>
<evidence type="ECO:0000256" key="4">
    <source>
        <dbReference type="ARBA" id="ARBA00023204"/>
    </source>
</evidence>
<dbReference type="InterPro" id="IPR043128">
    <property type="entry name" value="Rev_trsase/Diguanyl_cyclase"/>
</dbReference>
<organism evidence="7 8">
    <name type="scientific">Oleidesulfovibrio alaskensis (strain ATCC BAA-1058 / DSM 17464 / G20)</name>
    <name type="common">Desulfovibrio alaskensis</name>
    <dbReference type="NCBI Taxonomy" id="207559"/>
    <lineage>
        <taxon>Bacteria</taxon>
        <taxon>Pseudomonadati</taxon>
        <taxon>Thermodesulfobacteriota</taxon>
        <taxon>Desulfovibrionia</taxon>
        <taxon>Desulfovibrionales</taxon>
        <taxon>Desulfovibrionaceae</taxon>
        <taxon>Oleidesulfovibrio</taxon>
    </lineage>
</organism>
<evidence type="ECO:0000256" key="5">
    <source>
        <dbReference type="ARBA" id="ARBA00023236"/>
    </source>
</evidence>
<dbReference type="Gene3D" id="3.30.70.270">
    <property type="match status" value="1"/>
</dbReference>
<evidence type="ECO:0000256" key="1">
    <source>
        <dbReference type="ARBA" id="ARBA00010945"/>
    </source>
</evidence>
<keyword evidence="5" id="KW-0742">SOS response</keyword>
<keyword evidence="8" id="KW-1185">Reference proteome</keyword>
<evidence type="ECO:0000313" key="7">
    <source>
        <dbReference type="EMBL" id="ABB39767.2"/>
    </source>
</evidence>
<comment type="similarity">
    <text evidence="1">Belongs to the DNA polymerase type-Y family.</text>
</comment>
<evidence type="ECO:0000313" key="8">
    <source>
        <dbReference type="Proteomes" id="UP000002710"/>
    </source>
</evidence>
<dbReference type="HOGENOM" id="CLU_012348_3_0_7"/>
<dbReference type="KEGG" id="dde:Dde_2973"/>
<dbReference type="GO" id="GO:0003887">
    <property type="term" value="F:DNA-directed DNA polymerase activity"/>
    <property type="evidence" value="ECO:0007669"/>
    <property type="project" value="UniProtKB-KW"/>
</dbReference>
<dbReference type="PANTHER" id="PTHR11076">
    <property type="entry name" value="DNA REPAIR POLYMERASE UMUC / TRANSFERASE FAMILY MEMBER"/>
    <property type="match status" value="1"/>
</dbReference>
<dbReference type="InterPro" id="IPR050116">
    <property type="entry name" value="DNA_polymerase-Y"/>
</dbReference>
<feature type="domain" description="UmuC" evidence="6">
    <location>
        <begin position="34"/>
        <end position="235"/>
    </location>
</feature>
<keyword evidence="7" id="KW-0808">Transferase</keyword>
<dbReference type="Gene3D" id="3.40.1170.60">
    <property type="match status" value="1"/>
</dbReference>
<dbReference type="SUPFAM" id="SSF100879">
    <property type="entry name" value="Lesion bypass DNA polymerase (Y-family), little finger domain"/>
    <property type="match status" value="1"/>
</dbReference>
<dbReference type="EMBL" id="CP000112">
    <property type="protein sequence ID" value="ABB39767.2"/>
    <property type="molecule type" value="Genomic_DNA"/>
</dbReference>
<evidence type="ECO:0000256" key="2">
    <source>
        <dbReference type="ARBA" id="ARBA00022763"/>
    </source>
</evidence>
<dbReference type="CDD" id="cd01700">
    <property type="entry name" value="PolY_Pol_V_umuC"/>
    <property type="match status" value="1"/>
</dbReference>
<keyword evidence="7" id="KW-0239">DNA-directed DNA polymerase</keyword>
<dbReference type="PROSITE" id="PS50173">
    <property type="entry name" value="UMUC"/>
    <property type="match status" value="1"/>
</dbReference>
<dbReference type="GO" id="GO:0042276">
    <property type="term" value="P:error-prone translesion synthesis"/>
    <property type="evidence" value="ECO:0007669"/>
    <property type="project" value="TreeGrafter"/>
</dbReference>
<dbReference type="AlphaFoldDB" id="Q30X29"/>
<sequence>MDVTVLGRAACSRVRHDGGTPSAPAAQRQGRPLYALVDCNSFYVSCERVFRPDLVRRPVVVLSNNDGCIIARSAEAKALGIPMGAPWFKVRRHAESAGVTVFSSNYALYGDMSSRVMRVLERFCPDVHVYSIDEAFMRLDSLIMPPGMSPERYAACLRREVYRRTGIPVSVGLGCTKTLAKLANRLSKQQNAGARAMVPAAFRYAGVFNFGAVTDPDVMDALLETLDVTDVWGVGARHAGRLRTWGIRTARALRDAPDDRVRRYMSVTGLHTVLELRGISCLPLDDAPPSRRSVVSSRSFGTLVTHKEHMLEAVTAYMTRAAEKLRREQLEAHCVGVMISTPRHGDGPRYADSAQVQLAVPTSHTPQLIVRARALLESIWRDGYRYQKAGVMLSGLESAVSRQVSMLPALQGTGRGLERGRRLMAAADAVNARFGRGTLEYAAAGLGRPWSMKQEHLSPRYTSDWKKLPLVR</sequence>
<gene>
    <name evidence="7" type="ordered locus">Dde_2973</name>
</gene>
<name>Q30X29_OLEA2</name>
<dbReference type="Pfam" id="PF00817">
    <property type="entry name" value="IMS"/>
    <property type="match status" value="1"/>
</dbReference>
<dbReference type="GO" id="GO:0005829">
    <property type="term" value="C:cytosol"/>
    <property type="evidence" value="ECO:0007669"/>
    <property type="project" value="TreeGrafter"/>
</dbReference>
<dbReference type="Pfam" id="PF13438">
    <property type="entry name" value="DUF4113"/>
    <property type="match status" value="1"/>
</dbReference>
<accession>Q30X29</accession>
<dbReference type="Pfam" id="PF11799">
    <property type="entry name" value="IMS_C"/>
    <property type="match status" value="1"/>
</dbReference>
<dbReference type="PANTHER" id="PTHR11076:SF34">
    <property type="entry name" value="PROTEIN UMUC"/>
    <property type="match status" value="1"/>
</dbReference>